<evidence type="ECO:0000313" key="2">
    <source>
        <dbReference type="EMBL" id="AHJ98975.1"/>
    </source>
</evidence>
<sequence>MAHVYDFKVRQVPDFSTLQRSSLAGGGQLPILLADNEPGSEIEHPMSVVILGGVITSTALNLLGIPALYWAFERKAGIELIP</sequence>
<dbReference type="GO" id="GO:0022857">
    <property type="term" value="F:transmembrane transporter activity"/>
    <property type="evidence" value="ECO:0007669"/>
    <property type="project" value="InterPro"/>
</dbReference>
<feature type="transmembrane region" description="Helical" evidence="1">
    <location>
        <begin position="48"/>
        <end position="72"/>
    </location>
</feature>
<dbReference type="Gene3D" id="1.20.1640.10">
    <property type="entry name" value="Multidrug efflux transporter AcrB transmembrane domain"/>
    <property type="match status" value="1"/>
</dbReference>
<keyword evidence="1" id="KW-0472">Membrane</keyword>
<dbReference type="PATRIC" id="fig|1227739.3.peg.3543"/>
<evidence type="ECO:0000256" key="1">
    <source>
        <dbReference type="SAM" id="Phobius"/>
    </source>
</evidence>
<keyword evidence="1" id="KW-0812">Transmembrane</keyword>
<reference evidence="2 3" key="1">
    <citation type="submission" date="2014-01" db="EMBL/GenBank/DDBJ databases">
        <title>Complete genome sequence of ionizing-radiation resistance bacterium Hymenobacter swuensis DY53.</title>
        <authorList>
            <person name="Jung J.-H."/>
            <person name="Jeong S.-W."/>
            <person name="Joe M.-H."/>
            <person name="Cho y.-j."/>
            <person name="Kim M.-K."/>
            <person name="Lim S.-Y."/>
        </authorList>
    </citation>
    <scope>NUCLEOTIDE SEQUENCE [LARGE SCALE GENOMIC DNA]</scope>
    <source>
        <strain evidence="2 3">DY53</strain>
    </source>
</reference>
<dbReference type="InterPro" id="IPR001036">
    <property type="entry name" value="Acrflvin-R"/>
</dbReference>
<keyword evidence="3" id="KW-1185">Reference proteome</keyword>
<name>W8FBC6_9BACT</name>
<dbReference type="STRING" id="1227739.Hsw_3380"/>
<organism evidence="2 3">
    <name type="scientific">Hymenobacter swuensis DY53</name>
    <dbReference type="NCBI Taxonomy" id="1227739"/>
    <lineage>
        <taxon>Bacteria</taxon>
        <taxon>Pseudomonadati</taxon>
        <taxon>Bacteroidota</taxon>
        <taxon>Cytophagia</taxon>
        <taxon>Cytophagales</taxon>
        <taxon>Hymenobacteraceae</taxon>
        <taxon>Hymenobacter</taxon>
    </lineage>
</organism>
<dbReference type="HOGENOM" id="CLU_2553666_0_0_10"/>
<accession>W8FBC6</accession>
<dbReference type="SUPFAM" id="SSF82866">
    <property type="entry name" value="Multidrug efflux transporter AcrB transmembrane domain"/>
    <property type="match status" value="1"/>
</dbReference>
<dbReference type="GO" id="GO:0016020">
    <property type="term" value="C:membrane"/>
    <property type="evidence" value="ECO:0007669"/>
    <property type="project" value="InterPro"/>
</dbReference>
<dbReference type="RefSeq" id="WP_197031902.1">
    <property type="nucleotide sequence ID" value="NZ_CP007145.1"/>
</dbReference>
<gene>
    <name evidence="2" type="ORF">Hsw_3380</name>
</gene>
<dbReference type="Proteomes" id="UP000019423">
    <property type="component" value="Chromosome"/>
</dbReference>
<proteinExistence type="predicted"/>
<dbReference type="KEGG" id="hsw:Hsw_3380"/>
<dbReference type="EMBL" id="CP007145">
    <property type="protein sequence ID" value="AHJ98975.1"/>
    <property type="molecule type" value="Genomic_DNA"/>
</dbReference>
<keyword evidence="1" id="KW-1133">Transmembrane helix</keyword>
<evidence type="ECO:0000313" key="3">
    <source>
        <dbReference type="Proteomes" id="UP000019423"/>
    </source>
</evidence>
<dbReference type="AlphaFoldDB" id="W8FBC6"/>
<protein>
    <submittedName>
        <fullName evidence="2">Acriflavin resistance protein</fullName>
    </submittedName>
</protein>
<dbReference type="eggNOG" id="COG3696">
    <property type="taxonomic scope" value="Bacteria"/>
</dbReference>
<dbReference type="Pfam" id="PF00873">
    <property type="entry name" value="ACR_tran"/>
    <property type="match status" value="1"/>
</dbReference>